<accession>A0A926N897</accession>
<reference evidence="1" key="1">
    <citation type="submission" date="2020-09" db="EMBL/GenBank/DDBJ databases">
        <title>A novel bacterium of genus Hazenella, isolated from South China Sea.</title>
        <authorList>
            <person name="Huang H."/>
            <person name="Mo K."/>
            <person name="Hu Y."/>
        </authorList>
    </citation>
    <scope>NUCLEOTIDE SEQUENCE</scope>
    <source>
        <strain evidence="1">IB182357</strain>
    </source>
</reference>
<evidence type="ECO:0000313" key="2">
    <source>
        <dbReference type="Proteomes" id="UP000661691"/>
    </source>
</evidence>
<organism evidence="1 2">
    <name type="scientific">Polycladospora coralii</name>
    <dbReference type="NCBI Taxonomy" id="2771432"/>
    <lineage>
        <taxon>Bacteria</taxon>
        <taxon>Bacillati</taxon>
        <taxon>Bacillota</taxon>
        <taxon>Bacilli</taxon>
        <taxon>Bacillales</taxon>
        <taxon>Thermoactinomycetaceae</taxon>
        <taxon>Polycladospora</taxon>
    </lineage>
</organism>
<keyword evidence="2" id="KW-1185">Reference proteome</keyword>
<protein>
    <submittedName>
        <fullName evidence="1">Uncharacterized protein</fullName>
    </submittedName>
</protein>
<name>A0A926N897_9BACL</name>
<proteinExistence type="predicted"/>
<evidence type="ECO:0000313" key="1">
    <source>
        <dbReference type="EMBL" id="MBD1373856.1"/>
    </source>
</evidence>
<dbReference type="RefSeq" id="WP_191142816.1">
    <property type="nucleotide sequence ID" value="NZ_JACXAH010000041.1"/>
</dbReference>
<sequence>MMNRKKIRYIILELTHSVIDGAREKDIVSVLGDDTPNTAPTLKCRGC</sequence>
<dbReference type="EMBL" id="JACXAH010000041">
    <property type="protein sequence ID" value="MBD1373856.1"/>
    <property type="molecule type" value="Genomic_DNA"/>
</dbReference>
<dbReference type="AlphaFoldDB" id="A0A926N897"/>
<dbReference type="Proteomes" id="UP000661691">
    <property type="component" value="Unassembled WGS sequence"/>
</dbReference>
<gene>
    <name evidence="1" type="ORF">IC620_16040</name>
</gene>
<comment type="caution">
    <text evidence="1">The sequence shown here is derived from an EMBL/GenBank/DDBJ whole genome shotgun (WGS) entry which is preliminary data.</text>
</comment>